<protein>
    <submittedName>
        <fullName evidence="3">Anti-sigma factor domain-containing protein</fullName>
    </submittedName>
</protein>
<keyword evidence="1" id="KW-0812">Transmembrane</keyword>
<dbReference type="Proteomes" id="UP001596405">
    <property type="component" value="Unassembled WGS sequence"/>
</dbReference>
<evidence type="ECO:0000259" key="2">
    <source>
        <dbReference type="Pfam" id="PF10099"/>
    </source>
</evidence>
<sequence>MEYKERQTYFLQKAVLPVRWQWPVLFLLVISILVNIILFWKISIKEQDAMVARQQERQSAMQIMQLEQKVFQAESELAFMRSPLTEVILLNGVGQKNNKAVATTFWNKETKELKLNSSNLPEAPEGTQYQFWVQDRGEPLSAGFIEKSTQSLQRMKPTSTARAFIISLETAGGSTQLLPERVVAKGEVEP</sequence>
<evidence type="ECO:0000256" key="1">
    <source>
        <dbReference type="SAM" id="Phobius"/>
    </source>
</evidence>
<keyword evidence="4" id="KW-1185">Reference proteome</keyword>
<organism evidence="3 4">
    <name type="scientific">Rufibacter roseus</name>
    <dbReference type="NCBI Taxonomy" id="1567108"/>
    <lineage>
        <taxon>Bacteria</taxon>
        <taxon>Pseudomonadati</taxon>
        <taxon>Bacteroidota</taxon>
        <taxon>Cytophagia</taxon>
        <taxon>Cytophagales</taxon>
        <taxon>Hymenobacteraceae</taxon>
        <taxon>Rufibacter</taxon>
    </lineage>
</organism>
<evidence type="ECO:0000313" key="3">
    <source>
        <dbReference type="EMBL" id="MFC6998137.1"/>
    </source>
</evidence>
<gene>
    <name evidence="3" type="ORF">ACFQHR_10905</name>
</gene>
<feature type="transmembrane region" description="Helical" evidence="1">
    <location>
        <begin position="20"/>
        <end position="40"/>
    </location>
</feature>
<proteinExistence type="predicted"/>
<keyword evidence="1" id="KW-0472">Membrane</keyword>
<evidence type="ECO:0000313" key="4">
    <source>
        <dbReference type="Proteomes" id="UP001596405"/>
    </source>
</evidence>
<name>A0ABW2DJU1_9BACT</name>
<dbReference type="InterPro" id="IPR018764">
    <property type="entry name" value="RskA_C"/>
</dbReference>
<reference evidence="4" key="1">
    <citation type="journal article" date="2019" name="Int. J. Syst. Evol. Microbiol.">
        <title>The Global Catalogue of Microorganisms (GCM) 10K type strain sequencing project: providing services to taxonomists for standard genome sequencing and annotation.</title>
        <authorList>
            <consortium name="The Broad Institute Genomics Platform"/>
            <consortium name="The Broad Institute Genome Sequencing Center for Infectious Disease"/>
            <person name="Wu L."/>
            <person name="Ma J."/>
        </authorList>
    </citation>
    <scope>NUCLEOTIDE SEQUENCE [LARGE SCALE GENOMIC DNA]</scope>
    <source>
        <strain evidence="4">CGMCC 4.7393</strain>
    </source>
</reference>
<keyword evidence="1" id="KW-1133">Transmembrane helix</keyword>
<dbReference type="Pfam" id="PF10099">
    <property type="entry name" value="RskA_C"/>
    <property type="match status" value="1"/>
</dbReference>
<comment type="caution">
    <text evidence="3">The sequence shown here is derived from an EMBL/GenBank/DDBJ whole genome shotgun (WGS) entry which is preliminary data.</text>
</comment>
<dbReference type="EMBL" id="JBHSYQ010000004">
    <property type="protein sequence ID" value="MFC6998137.1"/>
    <property type="molecule type" value="Genomic_DNA"/>
</dbReference>
<feature type="domain" description="Anti-sigma K factor RskA C-terminal" evidence="2">
    <location>
        <begin position="40"/>
        <end position="175"/>
    </location>
</feature>
<accession>A0ABW2DJU1</accession>
<dbReference type="RefSeq" id="WP_066621578.1">
    <property type="nucleotide sequence ID" value="NZ_JBHSYQ010000004.1"/>
</dbReference>